<evidence type="ECO:0000313" key="2">
    <source>
        <dbReference type="Proteomes" id="UP000052008"/>
    </source>
</evidence>
<comment type="caution">
    <text evidence="1">The sequence shown here is derived from an EMBL/GenBank/DDBJ whole genome shotgun (WGS) entry which is preliminary data.</text>
</comment>
<dbReference type="AlphaFoldDB" id="A0A0S7WS37"/>
<organism evidence="1 2">
    <name type="scientific">candidate division TA06 bacterium DG_24</name>
    <dbReference type="NCBI Taxonomy" id="1703770"/>
    <lineage>
        <taxon>Bacteria</taxon>
        <taxon>Bacteria division TA06</taxon>
    </lineage>
</organism>
<accession>A0A0S7WS37</accession>
<evidence type="ECO:0000313" key="1">
    <source>
        <dbReference type="EMBL" id="KPJ52938.1"/>
    </source>
</evidence>
<gene>
    <name evidence="1" type="ORF">AMJ39_06410</name>
</gene>
<protein>
    <submittedName>
        <fullName evidence="1">Uncharacterized protein</fullName>
    </submittedName>
</protein>
<sequence length="357" mass="41387">MAEEYAVRRYEDGDEIQITDVMNEVFSQSRTPEQWLWKNKENPSGFDKDAIVLGVRGEQIISHVGGLLSRTKVRDGQEMGLLTFDFAVRADFRRGLKKAGTFLRTARVAEAYYTEAYDFTYGFPNPEHLRMGKRFLKYETAGEIPRLTKRLSLRPFAARFVKARWLLCIIHGMTNAGFRVKHLIFDPRGARQISVVPVTSFDERADDLWERASRSFPIAIVRDRAYLNWRYCRPGQVYHVWAAFEGDALRGYMSYRTLKYGQVRAGVIMDLLPADDIEVGVALCRAAIDQAVRDRVDFVECWMLDQYPFCSVLERFGFRAKPSQDILTFRVLKGKTPTEFFLDLKNWYITLCDTDEL</sequence>
<name>A0A0S7WS37_UNCT6</name>
<dbReference type="EMBL" id="LIZS01000035">
    <property type="protein sequence ID" value="KPJ52938.1"/>
    <property type="molecule type" value="Genomic_DNA"/>
</dbReference>
<dbReference type="SUPFAM" id="SSF55729">
    <property type="entry name" value="Acyl-CoA N-acyltransferases (Nat)"/>
    <property type="match status" value="1"/>
</dbReference>
<dbReference type="STRING" id="1703770.AMJ39_06410"/>
<dbReference type="InterPro" id="IPR016181">
    <property type="entry name" value="Acyl_CoA_acyltransferase"/>
</dbReference>
<proteinExistence type="predicted"/>
<dbReference type="Proteomes" id="UP000052008">
    <property type="component" value="Unassembled WGS sequence"/>
</dbReference>
<reference evidence="1 2" key="1">
    <citation type="journal article" date="2015" name="Microbiome">
        <title>Genomic resolution of linkages in carbon, nitrogen, and sulfur cycling among widespread estuary sediment bacteria.</title>
        <authorList>
            <person name="Baker B.J."/>
            <person name="Lazar C.S."/>
            <person name="Teske A.P."/>
            <person name="Dick G.J."/>
        </authorList>
    </citation>
    <scope>NUCLEOTIDE SEQUENCE [LARGE SCALE GENOMIC DNA]</scope>
    <source>
        <strain evidence="1">DG_24</strain>
    </source>
</reference>